<reference evidence="3" key="3">
    <citation type="submission" date="2025-08" db="UniProtKB">
        <authorList>
            <consortium name="RefSeq"/>
        </authorList>
    </citation>
    <scope>IDENTIFICATION</scope>
    <source>
        <strain evidence="3">CBS 342.82</strain>
    </source>
</reference>
<name>A0A6J3LW63_9PEZI</name>
<feature type="region of interest" description="Disordered" evidence="1">
    <location>
        <begin position="140"/>
        <end position="190"/>
    </location>
</feature>
<reference evidence="3" key="2">
    <citation type="submission" date="2020-04" db="EMBL/GenBank/DDBJ databases">
        <authorList>
            <consortium name="NCBI Genome Project"/>
        </authorList>
    </citation>
    <scope>NUCLEOTIDE SEQUENCE</scope>
    <source>
        <strain evidence="3">CBS 342.82</strain>
    </source>
</reference>
<evidence type="ECO:0000256" key="1">
    <source>
        <dbReference type="SAM" id="MobiDB-lite"/>
    </source>
</evidence>
<keyword evidence="2" id="KW-1185">Reference proteome</keyword>
<dbReference type="AlphaFoldDB" id="A0A6J3LW63"/>
<organism evidence="3">
    <name type="scientific">Dissoconium aciculare CBS 342.82</name>
    <dbReference type="NCBI Taxonomy" id="1314786"/>
    <lineage>
        <taxon>Eukaryota</taxon>
        <taxon>Fungi</taxon>
        <taxon>Dikarya</taxon>
        <taxon>Ascomycota</taxon>
        <taxon>Pezizomycotina</taxon>
        <taxon>Dothideomycetes</taxon>
        <taxon>Dothideomycetidae</taxon>
        <taxon>Mycosphaerellales</taxon>
        <taxon>Dissoconiaceae</taxon>
        <taxon>Dissoconium</taxon>
    </lineage>
</organism>
<feature type="region of interest" description="Disordered" evidence="1">
    <location>
        <begin position="1"/>
        <end position="68"/>
    </location>
</feature>
<protein>
    <submittedName>
        <fullName evidence="3">Uncharacterized protein</fullName>
    </submittedName>
</protein>
<evidence type="ECO:0000313" key="2">
    <source>
        <dbReference type="Proteomes" id="UP000504637"/>
    </source>
</evidence>
<reference evidence="3" key="1">
    <citation type="submission" date="2020-01" db="EMBL/GenBank/DDBJ databases">
        <authorList>
            <consortium name="DOE Joint Genome Institute"/>
            <person name="Haridas S."/>
            <person name="Albert R."/>
            <person name="Binder M."/>
            <person name="Bloem J."/>
            <person name="Labutti K."/>
            <person name="Salamov A."/>
            <person name="Andreopoulos B."/>
            <person name="Baker S.E."/>
            <person name="Barry K."/>
            <person name="Bills G."/>
            <person name="Bluhm B.H."/>
            <person name="Cannon C."/>
            <person name="Castanera R."/>
            <person name="Culley D.E."/>
            <person name="Daum C."/>
            <person name="Ezra D."/>
            <person name="Gonzalez J.B."/>
            <person name="Henrissat B."/>
            <person name="Kuo A."/>
            <person name="Liang C."/>
            <person name="Lipzen A."/>
            <person name="Lutzoni F."/>
            <person name="Magnuson J."/>
            <person name="Mondo S."/>
            <person name="Nolan M."/>
            <person name="Ohm R."/>
            <person name="Pangilinan J."/>
            <person name="Park H.-J."/>
            <person name="Ramirez L."/>
            <person name="Alfaro M."/>
            <person name="Sun H."/>
            <person name="Tritt A."/>
            <person name="Yoshinaga Y."/>
            <person name="Zwiers L.-H."/>
            <person name="Turgeon B.G."/>
            <person name="Goodwin S.B."/>
            <person name="Spatafora J.W."/>
            <person name="Crous P.W."/>
            <person name="Grigoriev I.V."/>
        </authorList>
    </citation>
    <scope>NUCLEOTIDE SEQUENCE</scope>
    <source>
        <strain evidence="3">CBS 342.82</strain>
    </source>
</reference>
<dbReference type="GeneID" id="54366759"/>
<dbReference type="RefSeq" id="XP_033455908.1">
    <property type="nucleotide sequence ID" value="XM_033608958.1"/>
</dbReference>
<gene>
    <name evidence="3" type="ORF">K489DRAFT_81900</name>
</gene>
<proteinExistence type="predicted"/>
<sequence length="199" mass="22740">MLELPAGATKDRKRQSVSPKEGFMMPLQQCGTAHRKVNNLSAQRRSKKKKVRHAPMRKSQQQGRRRNPNIFYRTTFAFVLLHGPTDLKGPSRLTMIIVIPAPKSDSRHDDDPRAVRKCRKVGAFRTPRGTKEKLLSIRTTPPCRGRFPRTWGSSLVMPPAAARRRRRQSTSQQQRETPPPQLVSDENRDIGRDVAFLID</sequence>
<feature type="compositionally biased region" description="Basic residues" evidence="1">
    <location>
        <begin position="44"/>
        <end position="56"/>
    </location>
</feature>
<accession>A0A6J3LW63</accession>
<evidence type="ECO:0000313" key="3">
    <source>
        <dbReference type="RefSeq" id="XP_033455908.1"/>
    </source>
</evidence>
<dbReference type="Proteomes" id="UP000504637">
    <property type="component" value="Unplaced"/>
</dbReference>